<dbReference type="AlphaFoldDB" id="A0A3R9PS26"/>
<keyword evidence="1" id="KW-0472">Membrane</keyword>
<reference evidence="2 3" key="1">
    <citation type="submission" date="2018-12" db="EMBL/GenBank/DDBJ databases">
        <title>Sequencing of bacterial isolates from soil warming experiment in Harvard Forest, Massachusetts, USA.</title>
        <authorList>
            <person name="Deangelis K."/>
        </authorList>
    </citation>
    <scope>NUCLEOTIDE SEQUENCE [LARGE SCALE GENOMIC DNA]</scope>
    <source>
        <strain evidence="2 3">EB153</strain>
    </source>
</reference>
<name>A0A3R9PS26_9BACT</name>
<keyword evidence="3" id="KW-1185">Reference proteome</keyword>
<protein>
    <submittedName>
        <fullName evidence="2">Uncharacterized protein</fullName>
    </submittedName>
</protein>
<proteinExistence type="predicted"/>
<keyword evidence="1" id="KW-1133">Transmembrane helix</keyword>
<comment type="caution">
    <text evidence="2">The sequence shown here is derived from an EMBL/GenBank/DDBJ whole genome shotgun (WGS) entry which is preliminary data.</text>
</comment>
<organism evidence="2 3">
    <name type="scientific">Edaphobacter aggregans</name>
    <dbReference type="NCBI Taxonomy" id="570835"/>
    <lineage>
        <taxon>Bacteria</taxon>
        <taxon>Pseudomonadati</taxon>
        <taxon>Acidobacteriota</taxon>
        <taxon>Terriglobia</taxon>
        <taxon>Terriglobales</taxon>
        <taxon>Acidobacteriaceae</taxon>
        <taxon>Edaphobacter</taxon>
    </lineage>
</organism>
<dbReference type="Proteomes" id="UP000269669">
    <property type="component" value="Unassembled WGS sequence"/>
</dbReference>
<evidence type="ECO:0000256" key="1">
    <source>
        <dbReference type="SAM" id="Phobius"/>
    </source>
</evidence>
<feature type="transmembrane region" description="Helical" evidence="1">
    <location>
        <begin position="482"/>
        <end position="503"/>
    </location>
</feature>
<accession>A0A3R9PS26</accession>
<gene>
    <name evidence="2" type="ORF">EDE15_2172</name>
</gene>
<dbReference type="PROSITE" id="PS51257">
    <property type="entry name" value="PROKAR_LIPOPROTEIN"/>
    <property type="match status" value="1"/>
</dbReference>
<keyword evidence="1" id="KW-0812">Transmembrane</keyword>
<sequence length="515" mass="56580">MKMRSWLLGSVWRVASSVILLTVIGCNWAEIGYSVPEGPLPPNTILFSQMMRELSATPGFTDAMLAHLNEAQKNGPALMTPRLVSRLKRMMIGRDWQGMNRFPGWTMRALNPTANIANRLVNGRSNGPDGAVEEPAGDKKSLEEAKKWVDVETYPLDKEVTISLDEPSTLPPFSTEDVMTNVGAGVTVRDGADPVRAPMHPESQRLVNVLNRVSLNGVEGSAVATATIGGKNATTPEALIQALMDTGHTVVVHDGRYFANFGHFHFHGQEVIMPFWLNMQMLVPGTVRPLLVPASHAEYEWQVRGPKINADVSWFFGVDGKAEFRTMDSLSQAWVLGRNAHEYRGADAVEVTRLIGRMSVAYAHQHIRRPELPFGGYYPLGVCQDAVAAIEKKMTGKVTLFPITADMSLFDDPRDEEVNALMRATPNDREGGMPEPERVFGSLPTTDFNAVTIPGLAADLVATHNAWENGSLIRTPNWVGKLAAQLISGTVLTMLVVIIALVVRKRRKKRQVTAS</sequence>
<evidence type="ECO:0000313" key="3">
    <source>
        <dbReference type="Proteomes" id="UP000269669"/>
    </source>
</evidence>
<evidence type="ECO:0000313" key="2">
    <source>
        <dbReference type="EMBL" id="RSL16651.1"/>
    </source>
</evidence>
<dbReference type="EMBL" id="RSDW01000001">
    <property type="protein sequence ID" value="RSL16651.1"/>
    <property type="molecule type" value="Genomic_DNA"/>
</dbReference>